<dbReference type="AlphaFoldDB" id="A0A218NM69"/>
<reference evidence="1 2" key="1">
    <citation type="journal article" date="2017" name="Nat. Commun.">
        <title>'ARMAN' archaea depend on association with euryarchaeal host in culture and in situ.</title>
        <authorList>
            <person name="Golyshina O."/>
            <person name="Toshchakov S."/>
            <person name="Makarova K."/>
            <person name="Gavrilov S."/>
            <person name="Korzhenkov A."/>
            <person name="La Cono V."/>
            <person name="Arcadi E."/>
            <person name="Nechitaylo T."/>
            <person name="Ferrer M."/>
            <person name="Kublanov I."/>
            <person name="Wolf Y."/>
            <person name="Yakimov M."/>
            <person name="Golyshin P."/>
            <person name="Slesarev A."/>
            <person name="Kozyavkin S."/>
        </authorList>
    </citation>
    <scope>NUCLEOTIDE SEQUENCE [LARGE SCALE GENOMIC DNA]</scope>
    <source>
        <strain evidence="1 2">Mia14</strain>
    </source>
</reference>
<evidence type="ECO:0000313" key="2">
    <source>
        <dbReference type="Proteomes" id="UP000197679"/>
    </source>
</evidence>
<name>A0A218NM69_9ARCH</name>
<protein>
    <recommendedName>
        <fullName evidence="3">Nucleotidyltransferase</fullName>
    </recommendedName>
</protein>
<keyword evidence="2" id="KW-1185">Reference proteome</keyword>
<dbReference type="Proteomes" id="UP000197679">
    <property type="component" value="Chromosome"/>
</dbReference>
<evidence type="ECO:0008006" key="3">
    <source>
        <dbReference type="Google" id="ProtNLM"/>
    </source>
</evidence>
<gene>
    <name evidence="1" type="ORF">Mia14_0220</name>
</gene>
<dbReference type="KEGG" id="marh:Mia14_0220"/>
<sequence length="121" mass="13994">MLCSTYIQAKFTLGVRISNLNNATPEDIDILFVVNSENYLTIKSLMELSEVSLSRYKVLILVDKQVKIPFRKIPENVDFITEESVNSEIMKYKPNYVNVINQDTGLSELYMSTISYYSEYN</sequence>
<evidence type="ECO:0000313" key="1">
    <source>
        <dbReference type="EMBL" id="ASI13554.1"/>
    </source>
</evidence>
<dbReference type="EMBL" id="CP019964">
    <property type="protein sequence ID" value="ASI13554.1"/>
    <property type="molecule type" value="Genomic_DNA"/>
</dbReference>
<organism evidence="1 2">
    <name type="scientific">Candidatus Mancarchaeum acidiphilum</name>
    <dbReference type="NCBI Taxonomy" id="1920749"/>
    <lineage>
        <taxon>Archaea</taxon>
        <taxon>Candidatus Micrarchaeota</taxon>
        <taxon>Candidatus Mancarchaeum</taxon>
    </lineage>
</organism>
<proteinExistence type="predicted"/>
<accession>A0A218NM69</accession>